<evidence type="ECO:0000313" key="2">
    <source>
        <dbReference type="Proteomes" id="UP000189670"/>
    </source>
</evidence>
<gene>
    <name evidence="1" type="ORF">OMM_14909</name>
</gene>
<dbReference type="AlphaFoldDB" id="A0A1V1NR45"/>
<accession>A0A1V1NR45</accession>
<protein>
    <recommendedName>
        <fullName evidence="3">Kelch repeat-containing protein</fullName>
    </recommendedName>
</protein>
<dbReference type="Gene3D" id="2.120.10.80">
    <property type="entry name" value="Kelch-type beta propeller"/>
    <property type="match status" value="1"/>
</dbReference>
<reference evidence="2" key="1">
    <citation type="submission" date="2012-11" db="EMBL/GenBank/DDBJ databases">
        <authorList>
            <person name="Lucero-Rivera Y.E."/>
            <person name="Tovar-Ramirez D."/>
        </authorList>
    </citation>
    <scope>NUCLEOTIDE SEQUENCE [LARGE SCALE GENOMIC DNA]</scope>
    <source>
        <strain evidence="2">Araruama</strain>
    </source>
</reference>
<name>A0A1V1NR45_9BACT</name>
<comment type="caution">
    <text evidence="1">The sequence shown here is derived from an EMBL/GenBank/DDBJ whole genome shotgun (WGS) entry which is preliminary data.</text>
</comment>
<evidence type="ECO:0008006" key="3">
    <source>
        <dbReference type="Google" id="ProtNLM"/>
    </source>
</evidence>
<proteinExistence type="predicted"/>
<dbReference type="Proteomes" id="UP000189670">
    <property type="component" value="Unassembled WGS sequence"/>
</dbReference>
<evidence type="ECO:0000313" key="1">
    <source>
        <dbReference type="EMBL" id="ETR65038.1"/>
    </source>
</evidence>
<feature type="non-terminal residue" evidence="1">
    <location>
        <position position="1"/>
    </location>
</feature>
<dbReference type="InterPro" id="IPR015915">
    <property type="entry name" value="Kelch-typ_b-propeller"/>
</dbReference>
<organism evidence="1 2">
    <name type="scientific">Candidatus Magnetoglobus multicellularis str. Araruama</name>
    <dbReference type="NCBI Taxonomy" id="890399"/>
    <lineage>
        <taxon>Bacteria</taxon>
        <taxon>Pseudomonadati</taxon>
        <taxon>Thermodesulfobacteriota</taxon>
        <taxon>Desulfobacteria</taxon>
        <taxon>Desulfobacterales</taxon>
        <taxon>Desulfobacteraceae</taxon>
        <taxon>Candidatus Magnetoglobus</taxon>
    </lineage>
</organism>
<dbReference type="SUPFAM" id="SSF117281">
    <property type="entry name" value="Kelch motif"/>
    <property type="match status" value="1"/>
</dbReference>
<dbReference type="EMBL" id="ATBP01003284">
    <property type="protein sequence ID" value="ETR65038.1"/>
    <property type="molecule type" value="Genomic_DNA"/>
</dbReference>
<sequence>ELDVWQEISTLPYSASNHQMIISKSFIYCIGGVNNYYKINKMFYSKLNTDGSIENWQETSNLPYEISSHQSFASNGFIYSAGGYSSNSYLKDVIIYFNPFIKIPSHPDKNTWYVSNKLTFQIADQVKTPNGFYYKIDDSEDTLVIASNSNFSTERSITISSGIAISNGEHFLHLAIADNQYKPLGTTHFGFKTLSDHLQITSSTHPSQSEWYESQNLQIEITNAGPG</sequence>